<protein>
    <submittedName>
        <fullName evidence="2">Uncharacterized protein LOC108675860</fullName>
    </submittedName>
</protein>
<keyword evidence="1" id="KW-1185">Reference proteome</keyword>
<dbReference type="GeneID" id="108675860"/>
<dbReference type="Proteomes" id="UP000694843">
    <property type="component" value="Unplaced"/>
</dbReference>
<dbReference type="AlphaFoldDB" id="A0A8B7P062"/>
<dbReference type="KEGG" id="hazt:108675860"/>
<sequence length="110" mass="12548">MQRLYHLGYRWSHTYTQCVLQALLQAIHESAEFEVGSCNDELDQDLEGALRAIEGEEQESVNPRDLAIVRFTPSATDPHSDYADEFYFPAIEGGKLLPAPFRQLPLDHEK</sequence>
<feature type="non-terminal residue" evidence="2">
    <location>
        <position position="110"/>
    </location>
</feature>
<evidence type="ECO:0000313" key="1">
    <source>
        <dbReference type="Proteomes" id="UP000694843"/>
    </source>
</evidence>
<reference evidence="2" key="1">
    <citation type="submission" date="2025-08" db="UniProtKB">
        <authorList>
            <consortium name="RefSeq"/>
        </authorList>
    </citation>
    <scope>IDENTIFICATION</scope>
    <source>
        <tissue evidence="2">Whole organism</tissue>
    </source>
</reference>
<accession>A0A8B7P062</accession>
<name>A0A8B7P062_HYAAZ</name>
<proteinExistence type="predicted"/>
<dbReference type="OrthoDB" id="6382094at2759"/>
<dbReference type="RefSeq" id="XP_018019398.2">
    <property type="nucleotide sequence ID" value="XM_018163909.2"/>
</dbReference>
<organism evidence="1 2">
    <name type="scientific">Hyalella azteca</name>
    <name type="common">Amphipod</name>
    <dbReference type="NCBI Taxonomy" id="294128"/>
    <lineage>
        <taxon>Eukaryota</taxon>
        <taxon>Metazoa</taxon>
        <taxon>Ecdysozoa</taxon>
        <taxon>Arthropoda</taxon>
        <taxon>Crustacea</taxon>
        <taxon>Multicrustacea</taxon>
        <taxon>Malacostraca</taxon>
        <taxon>Eumalacostraca</taxon>
        <taxon>Peracarida</taxon>
        <taxon>Amphipoda</taxon>
        <taxon>Senticaudata</taxon>
        <taxon>Talitrida</taxon>
        <taxon>Talitroidea</taxon>
        <taxon>Hyalellidae</taxon>
        <taxon>Hyalella</taxon>
    </lineage>
</organism>
<gene>
    <name evidence="2" type="primary">LOC108675860</name>
</gene>
<evidence type="ECO:0000313" key="2">
    <source>
        <dbReference type="RefSeq" id="XP_018019398.2"/>
    </source>
</evidence>